<dbReference type="SUPFAM" id="SSF51735">
    <property type="entry name" value="NAD(P)-binding Rossmann-fold domains"/>
    <property type="match status" value="1"/>
</dbReference>
<dbReference type="GO" id="GO:0006108">
    <property type="term" value="P:malate metabolic process"/>
    <property type="evidence" value="ECO:0007669"/>
    <property type="project" value="InterPro"/>
</dbReference>
<evidence type="ECO:0000256" key="11">
    <source>
        <dbReference type="RuleBase" id="RU003405"/>
    </source>
</evidence>
<feature type="binding site" evidence="9">
    <location>
        <position position="118"/>
    </location>
    <ligand>
        <name>NAD(+)</name>
        <dbReference type="ChEBI" id="CHEBI:57540"/>
    </ligand>
</feature>
<evidence type="ECO:0000256" key="3">
    <source>
        <dbReference type="ARBA" id="ARBA00022532"/>
    </source>
</evidence>
<keyword evidence="3 11" id="KW-0816">Tricarboxylic acid cycle</keyword>
<feature type="domain" description="Lactate/malate dehydrogenase N-terminal" evidence="12">
    <location>
        <begin position="26"/>
        <end position="169"/>
    </location>
</feature>
<name>A0A6M2DRU3_XENCH</name>
<evidence type="ECO:0000256" key="4">
    <source>
        <dbReference type="ARBA" id="ARBA00023002"/>
    </source>
</evidence>
<evidence type="ECO:0000259" key="12">
    <source>
        <dbReference type="Pfam" id="PF00056"/>
    </source>
</evidence>
<accession>A0A6M2DRU3</accession>
<dbReference type="Pfam" id="PF00056">
    <property type="entry name" value="Ldh_1_N"/>
    <property type="match status" value="1"/>
</dbReference>
<dbReference type="PROSITE" id="PS00068">
    <property type="entry name" value="MDH"/>
    <property type="match status" value="1"/>
</dbReference>
<feature type="binding site" evidence="9">
    <location>
        <position position="252"/>
    </location>
    <ligand>
        <name>NAD(+)</name>
        <dbReference type="ChEBI" id="CHEBI:57540"/>
    </ligand>
</feature>
<organism evidence="14">
    <name type="scientific">Xenopsylla cheopis</name>
    <name type="common">Oriental rat flea</name>
    <name type="synonym">Pulex cheopis</name>
    <dbReference type="NCBI Taxonomy" id="163159"/>
    <lineage>
        <taxon>Eukaryota</taxon>
        <taxon>Metazoa</taxon>
        <taxon>Ecdysozoa</taxon>
        <taxon>Arthropoda</taxon>
        <taxon>Hexapoda</taxon>
        <taxon>Insecta</taxon>
        <taxon>Pterygota</taxon>
        <taxon>Neoptera</taxon>
        <taxon>Endopterygota</taxon>
        <taxon>Siphonaptera</taxon>
        <taxon>Pulicidae</taxon>
        <taxon>Xenopsyllinae</taxon>
        <taxon>Xenopsylla</taxon>
    </lineage>
</organism>
<evidence type="ECO:0000256" key="5">
    <source>
        <dbReference type="ARBA" id="ARBA00023027"/>
    </source>
</evidence>
<proteinExistence type="inferred from homology"/>
<evidence type="ECO:0000256" key="6">
    <source>
        <dbReference type="ARBA" id="ARBA00048313"/>
    </source>
</evidence>
<feature type="domain" description="Lactate/malate dehydrogenase C-terminal" evidence="13">
    <location>
        <begin position="171"/>
        <end position="334"/>
    </location>
</feature>
<dbReference type="InterPro" id="IPR001557">
    <property type="entry name" value="L-lactate/malate_DH"/>
</dbReference>
<keyword evidence="5 9" id="KW-0520">NAD</keyword>
<comment type="similarity">
    <text evidence="1">Belongs to the LDH/MDH superfamily. MDH type 1 family.</text>
</comment>
<evidence type="ECO:0000256" key="8">
    <source>
        <dbReference type="PIRSR" id="PIRSR000102-2"/>
    </source>
</evidence>
<dbReference type="GO" id="GO:0005737">
    <property type="term" value="C:cytoplasm"/>
    <property type="evidence" value="ECO:0007669"/>
    <property type="project" value="TreeGrafter"/>
</dbReference>
<dbReference type="GO" id="GO:0030060">
    <property type="term" value="F:L-malate dehydrogenase (NAD+) activity"/>
    <property type="evidence" value="ECO:0007669"/>
    <property type="project" value="UniProtKB-EC"/>
</dbReference>
<feature type="binding site" evidence="9">
    <location>
        <begin position="32"/>
        <end position="38"/>
    </location>
    <ligand>
        <name>NAD(+)</name>
        <dbReference type="ChEBI" id="CHEBI:57540"/>
    </ligand>
</feature>
<dbReference type="Pfam" id="PF02866">
    <property type="entry name" value="Ldh_1_C"/>
    <property type="match status" value="1"/>
</dbReference>
<reference evidence="14" key="1">
    <citation type="submission" date="2020-03" db="EMBL/GenBank/DDBJ databases">
        <title>Transcriptomic Profiling of the Digestive Tract of the Rat Flea, Xenopsylla cheopis, Following Blood Feeding and Infection with Yersinia pestis.</title>
        <authorList>
            <person name="Bland D.M."/>
            <person name="Martens C.A."/>
            <person name="Virtaneva K."/>
            <person name="Kanakabandi K."/>
            <person name="Long D."/>
            <person name="Rosenke R."/>
            <person name="Saturday G.A."/>
            <person name="Hoyt F.H."/>
            <person name="Bruno D.P."/>
            <person name="Ribeiro J.M.C."/>
            <person name="Hinnebusch J."/>
        </authorList>
    </citation>
    <scope>NUCLEOTIDE SEQUENCE</scope>
</reference>
<evidence type="ECO:0000256" key="10">
    <source>
        <dbReference type="RuleBase" id="RU003369"/>
    </source>
</evidence>
<evidence type="ECO:0000259" key="13">
    <source>
        <dbReference type="Pfam" id="PF02866"/>
    </source>
</evidence>
<dbReference type="InterPro" id="IPR036291">
    <property type="entry name" value="NAD(P)-bd_dom_sf"/>
</dbReference>
<dbReference type="CDD" id="cd01337">
    <property type="entry name" value="MDH_glyoxysomal_mitochondrial"/>
    <property type="match status" value="1"/>
</dbReference>
<dbReference type="PANTHER" id="PTHR11540:SF16">
    <property type="entry name" value="MALATE DEHYDROGENASE, MITOCHONDRIAL"/>
    <property type="match status" value="1"/>
</dbReference>
<dbReference type="Gene3D" id="3.90.110.10">
    <property type="entry name" value="Lactate dehydrogenase/glycoside hydrolase, family 4, C-terminal"/>
    <property type="match status" value="1"/>
</dbReference>
<dbReference type="EC" id="1.1.1.37" evidence="11"/>
<dbReference type="PANTHER" id="PTHR11540">
    <property type="entry name" value="MALATE AND LACTATE DEHYDROGENASE"/>
    <property type="match status" value="1"/>
</dbReference>
<dbReference type="InterPro" id="IPR010097">
    <property type="entry name" value="Malate_DH_type1"/>
</dbReference>
<dbReference type="FunFam" id="3.40.50.720:FF:000013">
    <property type="entry name" value="Malate dehydrogenase"/>
    <property type="match status" value="1"/>
</dbReference>
<comment type="subunit">
    <text evidence="2">Homodimer.</text>
</comment>
<keyword evidence="4 10" id="KW-0560">Oxidoreductase</keyword>
<sequence>MLSRIVKPIIQNGSTRTFATTNKNNVKVAVLGAAGGIGQPLSLLLKQSPLISRLNLYDILGTIGVAADLSHIETPAKVCGYNGKKFLHKALEGVDVVVIPAGSPRKPGMTRDDLFDINASIVAELVEACAKVCPKAIIGIITNPVNSVVPIACEIMMKHKKFDPRKIFGITTLDLCRANTFIAEMNDWDPMDVDIPVIGGHAGATIIPLLSHCRPPVKMSEKQACEFCKRVQEAGTEVVKAKEGAGSATLSMAFSANRFVLKMAKAIKGEPNVTECAYVYSDVVPDIKYFANPVVLGKEGLEKNLGLPSLDPTEKKLLDEALPQLKKEIEKGIVFAQKFSSSS</sequence>
<dbReference type="SUPFAM" id="SSF56327">
    <property type="entry name" value="LDH C-terminal domain-like"/>
    <property type="match status" value="1"/>
</dbReference>
<comment type="catalytic activity">
    <reaction evidence="6 11">
        <text>(S)-malate + NAD(+) = oxaloacetate + NADH + H(+)</text>
        <dbReference type="Rhea" id="RHEA:21432"/>
        <dbReference type="ChEBI" id="CHEBI:15378"/>
        <dbReference type="ChEBI" id="CHEBI:15589"/>
        <dbReference type="ChEBI" id="CHEBI:16452"/>
        <dbReference type="ChEBI" id="CHEBI:57540"/>
        <dbReference type="ChEBI" id="CHEBI:57945"/>
        <dbReference type="EC" id="1.1.1.37"/>
    </reaction>
</comment>
<feature type="active site" description="Proton acceptor" evidence="7">
    <location>
        <position position="201"/>
    </location>
</feature>
<dbReference type="NCBIfam" id="TIGR01772">
    <property type="entry name" value="MDH_euk_gproteo"/>
    <property type="match status" value="1"/>
</dbReference>
<dbReference type="AlphaFoldDB" id="A0A6M2DRU3"/>
<dbReference type="PIRSF" id="PIRSF000102">
    <property type="entry name" value="Lac_mal_DH"/>
    <property type="match status" value="1"/>
</dbReference>
<dbReference type="Gene3D" id="3.40.50.720">
    <property type="entry name" value="NAD(P)-binding Rossmann-like Domain"/>
    <property type="match status" value="1"/>
</dbReference>
<feature type="binding site" evidence="8">
    <location>
        <position position="111"/>
    </location>
    <ligand>
        <name>substrate</name>
    </ligand>
</feature>
<feature type="binding site" evidence="8">
    <location>
        <position position="177"/>
    </location>
    <ligand>
        <name>substrate</name>
    </ligand>
</feature>
<feature type="binding site" evidence="9">
    <location>
        <position position="58"/>
    </location>
    <ligand>
        <name>NAD(+)</name>
        <dbReference type="ChEBI" id="CHEBI:57540"/>
    </ligand>
</feature>
<evidence type="ECO:0000256" key="1">
    <source>
        <dbReference type="ARBA" id="ARBA00008824"/>
    </source>
</evidence>
<dbReference type="InterPro" id="IPR001252">
    <property type="entry name" value="Malate_DH_AS"/>
</dbReference>
<protein>
    <recommendedName>
        <fullName evidence="11">Malate dehydrogenase</fullName>
        <ecNumber evidence="11">1.1.1.37</ecNumber>
    </recommendedName>
</protein>
<evidence type="ECO:0000256" key="9">
    <source>
        <dbReference type="PIRSR" id="PIRSR000102-3"/>
    </source>
</evidence>
<feature type="binding site" evidence="9">
    <location>
        <begin position="141"/>
        <end position="143"/>
    </location>
    <ligand>
        <name>NAD(+)</name>
        <dbReference type="ChEBI" id="CHEBI:57540"/>
    </ligand>
</feature>
<feature type="binding site" evidence="8">
    <location>
        <position position="143"/>
    </location>
    <ligand>
        <name>substrate</name>
    </ligand>
</feature>
<dbReference type="GO" id="GO:0006099">
    <property type="term" value="P:tricarboxylic acid cycle"/>
    <property type="evidence" value="ECO:0007669"/>
    <property type="project" value="UniProtKB-KW"/>
</dbReference>
<dbReference type="FunFam" id="3.90.110.10:FF:000001">
    <property type="entry name" value="Malate dehydrogenase"/>
    <property type="match status" value="1"/>
</dbReference>
<dbReference type="InterPro" id="IPR015955">
    <property type="entry name" value="Lactate_DH/Glyco_Ohase_4_C"/>
</dbReference>
<feature type="binding site" evidence="8">
    <location>
        <position position="105"/>
    </location>
    <ligand>
        <name>substrate</name>
    </ligand>
</feature>
<dbReference type="InterPro" id="IPR001236">
    <property type="entry name" value="Lactate/malate_DH_N"/>
</dbReference>
<dbReference type="EMBL" id="GIIL01005373">
    <property type="protein sequence ID" value="NOV49099.1"/>
    <property type="molecule type" value="Transcribed_RNA"/>
</dbReference>
<evidence type="ECO:0000256" key="2">
    <source>
        <dbReference type="ARBA" id="ARBA00011738"/>
    </source>
</evidence>
<evidence type="ECO:0000256" key="7">
    <source>
        <dbReference type="PIRSR" id="PIRSR000102-1"/>
    </source>
</evidence>
<evidence type="ECO:0000313" key="14">
    <source>
        <dbReference type="EMBL" id="NOV49099.1"/>
    </source>
</evidence>
<dbReference type="InterPro" id="IPR022383">
    <property type="entry name" value="Lactate/malate_DH_C"/>
</dbReference>